<dbReference type="KEGG" id="aprc:113854161"/>
<feature type="domain" description="Tf2-1-like SH3-like" evidence="1">
    <location>
        <begin position="69"/>
        <end position="133"/>
    </location>
</feature>
<dbReference type="Pfam" id="PF24626">
    <property type="entry name" value="SH3_Tf2-1"/>
    <property type="match status" value="1"/>
</dbReference>
<keyword evidence="2" id="KW-1185">Reference proteome</keyword>
<accession>A0A8B8KAQ2</accession>
<dbReference type="RefSeq" id="XP_027340845.1">
    <property type="nucleotide sequence ID" value="XM_027485044.1"/>
</dbReference>
<evidence type="ECO:0000313" key="2">
    <source>
        <dbReference type="Proteomes" id="UP000694853"/>
    </source>
</evidence>
<dbReference type="InterPro" id="IPR056924">
    <property type="entry name" value="SH3_Tf2-1"/>
</dbReference>
<organism evidence="2 3">
    <name type="scientific">Abrus precatorius</name>
    <name type="common">Indian licorice</name>
    <name type="synonym">Glycine abrus</name>
    <dbReference type="NCBI Taxonomy" id="3816"/>
    <lineage>
        <taxon>Eukaryota</taxon>
        <taxon>Viridiplantae</taxon>
        <taxon>Streptophyta</taxon>
        <taxon>Embryophyta</taxon>
        <taxon>Tracheophyta</taxon>
        <taxon>Spermatophyta</taxon>
        <taxon>Magnoliopsida</taxon>
        <taxon>eudicotyledons</taxon>
        <taxon>Gunneridae</taxon>
        <taxon>Pentapetalae</taxon>
        <taxon>rosids</taxon>
        <taxon>fabids</taxon>
        <taxon>Fabales</taxon>
        <taxon>Fabaceae</taxon>
        <taxon>Papilionoideae</taxon>
        <taxon>50 kb inversion clade</taxon>
        <taxon>NPAAA clade</taxon>
        <taxon>indigoferoid/millettioid clade</taxon>
        <taxon>Abreae</taxon>
        <taxon>Abrus</taxon>
    </lineage>
</organism>
<reference evidence="3" key="2">
    <citation type="submission" date="2025-08" db="UniProtKB">
        <authorList>
            <consortium name="RefSeq"/>
        </authorList>
    </citation>
    <scope>IDENTIFICATION</scope>
    <source>
        <tissue evidence="3">Young leaves</tissue>
    </source>
</reference>
<dbReference type="PANTHER" id="PTHR46148">
    <property type="entry name" value="CHROMO DOMAIN-CONTAINING PROTEIN"/>
    <property type="match status" value="1"/>
</dbReference>
<name>A0A8B8KAQ2_ABRPR</name>
<reference evidence="2" key="1">
    <citation type="journal article" date="2019" name="Toxins">
        <title>Detection of Abrin-Like and Prepropulchellin-Like Toxin Genes and Transcripts Using Whole Genome Sequencing and Full-Length Transcript Sequencing of Abrus precatorius.</title>
        <authorList>
            <person name="Hovde B.T."/>
            <person name="Daligault H.E."/>
            <person name="Hanschen E.R."/>
            <person name="Kunde Y.A."/>
            <person name="Johnson M.B."/>
            <person name="Starkenburg S.R."/>
            <person name="Johnson S.L."/>
        </authorList>
    </citation>
    <scope>NUCLEOTIDE SEQUENCE [LARGE SCALE GENOMIC DNA]</scope>
</reference>
<evidence type="ECO:0000259" key="1">
    <source>
        <dbReference type="Pfam" id="PF24626"/>
    </source>
</evidence>
<dbReference type="PANTHER" id="PTHR46148:SF60">
    <property type="entry name" value="CHROMO DOMAIN-CONTAINING PROTEIN"/>
    <property type="match status" value="1"/>
</dbReference>
<protein>
    <submittedName>
        <fullName evidence="3">Uncharacterized protein LOC113854161</fullName>
    </submittedName>
</protein>
<sequence length="206" mass="24110">MAPFEALYSRKCKTPLCWYEIGENFTLGPEVVQLTTEKDKMIQEKMRTVQSRQKSYYNRRRKPLEFQEGDHVFLKVTPTTGVGRAMKSRKLTSKFIGPYQILKKIGLVAYQVALSPFLSNLQNVFHVSQLRKYIPDPSYVIELDTIPLKDNLTYETSSVPIMDQRVKHLREKDILLIKVVWSETDDEDATWELESKKRDSHPYLFS</sequence>
<dbReference type="Proteomes" id="UP000694853">
    <property type="component" value="Unplaced"/>
</dbReference>
<gene>
    <name evidence="3" type="primary">LOC113854161</name>
</gene>
<dbReference type="AlphaFoldDB" id="A0A8B8KAQ2"/>
<dbReference type="OrthoDB" id="1939135at2759"/>
<proteinExistence type="predicted"/>
<dbReference type="GeneID" id="113854161"/>
<evidence type="ECO:0000313" key="3">
    <source>
        <dbReference type="RefSeq" id="XP_027340845.1"/>
    </source>
</evidence>